<dbReference type="SUPFAM" id="SSF53474">
    <property type="entry name" value="alpha/beta-Hydrolases"/>
    <property type="match status" value="1"/>
</dbReference>
<accession>X1GVM8</accession>
<organism evidence="1">
    <name type="scientific">marine sediment metagenome</name>
    <dbReference type="NCBI Taxonomy" id="412755"/>
    <lineage>
        <taxon>unclassified sequences</taxon>
        <taxon>metagenomes</taxon>
        <taxon>ecological metagenomes</taxon>
    </lineage>
</organism>
<sequence length="88" mass="9640">MTKEKGKRIRLRDGRALGYAEFGDPGGRPVFYFHGFPGSRLEAQLGDGEASRSGVRLIAVDRPGFGLSDFQAGRRIVDWPDDVSALTD</sequence>
<dbReference type="EMBL" id="BARU01005486">
    <property type="protein sequence ID" value="GAH37048.1"/>
    <property type="molecule type" value="Genomic_DNA"/>
</dbReference>
<reference evidence="1" key="1">
    <citation type="journal article" date="2014" name="Front. Microbiol.">
        <title>High frequency of phylogenetically diverse reductive dehalogenase-homologous genes in deep subseafloor sedimentary metagenomes.</title>
        <authorList>
            <person name="Kawai M."/>
            <person name="Futagami T."/>
            <person name="Toyoda A."/>
            <person name="Takaki Y."/>
            <person name="Nishi S."/>
            <person name="Hori S."/>
            <person name="Arai W."/>
            <person name="Tsubouchi T."/>
            <person name="Morono Y."/>
            <person name="Uchiyama I."/>
            <person name="Ito T."/>
            <person name="Fujiyama A."/>
            <person name="Inagaki F."/>
            <person name="Takami H."/>
        </authorList>
    </citation>
    <scope>NUCLEOTIDE SEQUENCE</scope>
    <source>
        <strain evidence="1">Expedition CK06-06</strain>
    </source>
</reference>
<dbReference type="AlphaFoldDB" id="X1GVM8"/>
<proteinExistence type="predicted"/>
<evidence type="ECO:0008006" key="2">
    <source>
        <dbReference type="Google" id="ProtNLM"/>
    </source>
</evidence>
<protein>
    <recommendedName>
        <fullName evidence="2">AB hydrolase-1 domain-containing protein</fullName>
    </recommendedName>
</protein>
<feature type="non-terminal residue" evidence="1">
    <location>
        <position position="88"/>
    </location>
</feature>
<dbReference type="Gene3D" id="3.40.50.1820">
    <property type="entry name" value="alpha/beta hydrolase"/>
    <property type="match status" value="1"/>
</dbReference>
<gene>
    <name evidence="1" type="ORF">S03H2_10687</name>
</gene>
<dbReference type="InterPro" id="IPR029058">
    <property type="entry name" value="AB_hydrolase_fold"/>
</dbReference>
<name>X1GVM8_9ZZZZ</name>
<evidence type="ECO:0000313" key="1">
    <source>
        <dbReference type="EMBL" id="GAH37048.1"/>
    </source>
</evidence>
<comment type="caution">
    <text evidence="1">The sequence shown here is derived from an EMBL/GenBank/DDBJ whole genome shotgun (WGS) entry which is preliminary data.</text>
</comment>